<protein>
    <submittedName>
        <fullName evidence="5">Chitin-binding protein</fullName>
    </submittedName>
</protein>
<proteinExistence type="predicted"/>
<organism evidence="5 6">
    <name type="scientific">Crossiella cryophila</name>
    <dbReference type="NCBI Taxonomy" id="43355"/>
    <lineage>
        <taxon>Bacteria</taxon>
        <taxon>Bacillati</taxon>
        <taxon>Actinomycetota</taxon>
        <taxon>Actinomycetes</taxon>
        <taxon>Pseudonocardiales</taxon>
        <taxon>Pseudonocardiaceae</taxon>
        <taxon>Crossiella</taxon>
    </lineage>
</organism>
<dbReference type="SMART" id="SM00495">
    <property type="entry name" value="ChtBD3"/>
    <property type="match status" value="1"/>
</dbReference>
<dbReference type="Proteomes" id="UP000533598">
    <property type="component" value="Unassembled WGS sequence"/>
</dbReference>
<evidence type="ECO:0000256" key="3">
    <source>
        <dbReference type="SAM" id="MobiDB-lite"/>
    </source>
</evidence>
<dbReference type="SUPFAM" id="SSF51055">
    <property type="entry name" value="Carbohydrate binding domain"/>
    <property type="match status" value="1"/>
</dbReference>
<evidence type="ECO:0000313" key="5">
    <source>
        <dbReference type="EMBL" id="MBB4680231.1"/>
    </source>
</evidence>
<dbReference type="Pfam" id="PF03067">
    <property type="entry name" value="LPMO_10"/>
    <property type="match status" value="1"/>
</dbReference>
<keyword evidence="6" id="KW-1185">Reference proteome</keyword>
<dbReference type="Pfam" id="PF02839">
    <property type="entry name" value="CBM_5_12"/>
    <property type="match status" value="1"/>
</dbReference>
<feature type="region of interest" description="Disordered" evidence="3">
    <location>
        <begin position="176"/>
        <end position="199"/>
    </location>
</feature>
<dbReference type="GO" id="GO:0030246">
    <property type="term" value="F:carbohydrate binding"/>
    <property type="evidence" value="ECO:0007669"/>
    <property type="project" value="InterPro"/>
</dbReference>
<dbReference type="InterPro" id="IPR003610">
    <property type="entry name" value="CBM5/12"/>
</dbReference>
<dbReference type="Gene3D" id="2.10.10.20">
    <property type="entry name" value="Carbohydrate-binding module superfamily 5/12"/>
    <property type="match status" value="1"/>
</dbReference>
<sequence>MKLRRFLAMATAAIGITPFLLVVLPASSAFAHGYISSPPSRQAQCAQGTVPCGPIKYEPQSVEGPKGLRSCSGGNAPFADLDDDGKGWRATSVGNSVTFTWTFTARHRTRDYEYYLNGQRVALVDGGNVQPPPTVSHTVNLGGATGRQKLLAIWNIGDTPMAFYACVDLQIGGGGTPTTSPTTSTTTRTTTTTPPPGGTWAANTAYQVGSQVTYNGSTYRCTLAHTSLPGWEPPNTPALWQQV</sequence>
<dbReference type="SUPFAM" id="SSF81296">
    <property type="entry name" value="E set domains"/>
    <property type="match status" value="1"/>
</dbReference>
<dbReference type="CDD" id="cd21177">
    <property type="entry name" value="LPMO_AA10"/>
    <property type="match status" value="1"/>
</dbReference>
<dbReference type="CDD" id="cd12214">
    <property type="entry name" value="ChiA1_BD"/>
    <property type="match status" value="1"/>
</dbReference>
<dbReference type="PANTHER" id="PTHR34823:SF1">
    <property type="entry name" value="CHITIN-BINDING TYPE-4 DOMAIN-CONTAINING PROTEIN"/>
    <property type="match status" value="1"/>
</dbReference>
<dbReference type="Gene3D" id="2.70.50.50">
    <property type="entry name" value="chitin-binding protein cbp21"/>
    <property type="match status" value="1"/>
</dbReference>
<evidence type="ECO:0000256" key="1">
    <source>
        <dbReference type="ARBA" id="ARBA00022729"/>
    </source>
</evidence>
<evidence type="ECO:0000256" key="2">
    <source>
        <dbReference type="ARBA" id="ARBA00022801"/>
    </source>
</evidence>
<evidence type="ECO:0000313" key="6">
    <source>
        <dbReference type="Proteomes" id="UP000533598"/>
    </source>
</evidence>
<feature type="compositionally biased region" description="Low complexity" evidence="3">
    <location>
        <begin position="177"/>
        <end position="192"/>
    </location>
</feature>
<evidence type="ECO:0000259" key="4">
    <source>
        <dbReference type="SMART" id="SM00495"/>
    </source>
</evidence>
<feature type="domain" description="Chitin-binding type-3" evidence="4">
    <location>
        <begin position="197"/>
        <end position="243"/>
    </location>
</feature>
<keyword evidence="1" id="KW-0732">Signal</keyword>
<dbReference type="InterPro" id="IPR004302">
    <property type="entry name" value="Cellulose/chitin-bd_N"/>
</dbReference>
<dbReference type="GO" id="GO:0005576">
    <property type="term" value="C:extracellular region"/>
    <property type="evidence" value="ECO:0007669"/>
    <property type="project" value="InterPro"/>
</dbReference>
<name>A0A7W7CFH1_9PSEU</name>
<comment type="caution">
    <text evidence="5">The sequence shown here is derived from an EMBL/GenBank/DDBJ whole genome shotgun (WGS) entry which is preliminary data.</text>
</comment>
<dbReference type="GO" id="GO:0005975">
    <property type="term" value="P:carbohydrate metabolic process"/>
    <property type="evidence" value="ECO:0007669"/>
    <property type="project" value="InterPro"/>
</dbReference>
<dbReference type="InterPro" id="IPR051024">
    <property type="entry name" value="GlcNAc_Chitin_IntDeg"/>
</dbReference>
<keyword evidence="2" id="KW-0378">Hydrolase</keyword>
<dbReference type="PANTHER" id="PTHR34823">
    <property type="entry name" value="GLCNAC-BINDING PROTEIN A"/>
    <property type="match status" value="1"/>
</dbReference>
<dbReference type="InterPro" id="IPR014756">
    <property type="entry name" value="Ig_E-set"/>
</dbReference>
<reference evidence="5 6" key="1">
    <citation type="submission" date="2020-08" db="EMBL/GenBank/DDBJ databases">
        <title>Sequencing the genomes of 1000 actinobacteria strains.</title>
        <authorList>
            <person name="Klenk H.-P."/>
        </authorList>
    </citation>
    <scope>NUCLEOTIDE SEQUENCE [LARGE SCALE GENOMIC DNA]</scope>
    <source>
        <strain evidence="5 6">DSM 44230</strain>
    </source>
</reference>
<gene>
    <name evidence="5" type="ORF">HNR67_006349</name>
</gene>
<dbReference type="GO" id="GO:0004553">
    <property type="term" value="F:hydrolase activity, hydrolyzing O-glycosyl compounds"/>
    <property type="evidence" value="ECO:0007669"/>
    <property type="project" value="InterPro"/>
</dbReference>
<dbReference type="AlphaFoldDB" id="A0A7W7CFH1"/>
<dbReference type="InterPro" id="IPR036573">
    <property type="entry name" value="CBM_sf_5/12"/>
</dbReference>
<accession>A0A7W7CFH1</accession>
<dbReference type="RefSeq" id="WP_185005885.1">
    <property type="nucleotide sequence ID" value="NZ_BAAAUI010000009.1"/>
</dbReference>
<dbReference type="EMBL" id="JACHMH010000001">
    <property type="protein sequence ID" value="MBB4680231.1"/>
    <property type="molecule type" value="Genomic_DNA"/>
</dbReference>